<keyword evidence="13" id="KW-0464">Manganese</keyword>
<keyword evidence="7 12" id="KW-0540">Nuclease</keyword>
<dbReference type="InterPro" id="IPR036397">
    <property type="entry name" value="RNaseH_sf"/>
</dbReference>
<gene>
    <name evidence="15" type="primary">rnhA</name>
    <name evidence="15" type="ordered locus">MPUT_0584</name>
</gene>
<dbReference type="InterPro" id="IPR037056">
    <property type="entry name" value="RNase_H1_N_sf"/>
</dbReference>
<comment type="cofactor">
    <cofactor evidence="13">
        <name>Mn(2+)</name>
        <dbReference type="ChEBI" id="CHEBI:29035"/>
    </cofactor>
    <cofactor evidence="13">
        <name>Mg(2+)</name>
        <dbReference type="ChEBI" id="CHEBI:18420"/>
    </cofactor>
    <text evidence="13">Binds 2 metal ions per subunit. Manganese or magnesium.</text>
</comment>
<evidence type="ECO:0000256" key="11">
    <source>
        <dbReference type="ARBA" id="ARBA00022842"/>
    </source>
</evidence>
<protein>
    <recommendedName>
        <fullName evidence="6 12">Ribonuclease H</fullName>
        <ecNumber evidence="5 12">3.1.26.4</ecNumber>
    </recommendedName>
</protein>
<feature type="binding site" evidence="13">
    <location>
        <position position="68"/>
    </location>
    <ligand>
        <name>Mg(2+)</name>
        <dbReference type="ChEBI" id="CHEBI:18420"/>
        <label>1</label>
    </ligand>
</feature>
<comment type="similarity">
    <text evidence="4 12">Belongs to the RNase H family.</text>
</comment>
<dbReference type="PROSITE" id="PS50879">
    <property type="entry name" value="RNASE_H_1"/>
    <property type="match status" value="1"/>
</dbReference>
<dbReference type="InterPro" id="IPR017290">
    <property type="entry name" value="RNase_H_bac"/>
</dbReference>
<dbReference type="RefSeq" id="WP_014035294.1">
    <property type="nucleotide sequence ID" value="NC_015946.1"/>
</dbReference>
<dbReference type="InterPro" id="IPR009027">
    <property type="entry name" value="Ribosomal_bL9/RNase_H1_N"/>
</dbReference>
<dbReference type="Pfam" id="PF00075">
    <property type="entry name" value="RNase_H"/>
    <property type="match status" value="1"/>
</dbReference>
<dbReference type="InterPro" id="IPR012337">
    <property type="entry name" value="RNaseH-like_sf"/>
</dbReference>
<evidence type="ECO:0000256" key="9">
    <source>
        <dbReference type="ARBA" id="ARBA00022759"/>
    </source>
</evidence>
<keyword evidence="11 12" id="KW-0460">Magnesium</keyword>
<dbReference type="SUPFAM" id="SSF53098">
    <property type="entry name" value="Ribonuclease H-like"/>
    <property type="match status" value="1"/>
</dbReference>
<dbReference type="EMBL" id="CP003021">
    <property type="protein sequence ID" value="AEM68939.1"/>
    <property type="molecule type" value="Genomic_DNA"/>
</dbReference>
<evidence type="ECO:0000256" key="6">
    <source>
        <dbReference type="ARBA" id="ARBA00017721"/>
    </source>
</evidence>
<dbReference type="PANTHER" id="PTHR10642:SF26">
    <property type="entry name" value="RIBONUCLEASE H1"/>
    <property type="match status" value="1"/>
</dbReference>
<proteinExistence type="inferred from homology"/>
<dbReference type="InterPro" id="IPR011320">
    <property type="entry name" value="RNase_H1_N"/>
</dbReference>
<sequence>MSNQKFYAVKQGRKPGIYTSWEQTKLQVDKFANAEFKAFSNKQDALDYLNYKNKQTITKPAKNTISTDKNSAIAYTDGSYDVESKTYSFGAVVIFNNKQVHISQRFNDSKTAELRNVAGELLAAMHVTQFCLDNNIKDLKIYHDYQGVSKWVTQEWQANKEFTKKYKEYMQNKQKQINISFEWVKAHSNNKYNELADRLAFNATYKLVLKEV</sequence>
<dbReference type="EC" id="3.1.26.4" evidence="5 12"/>
<evidence type="ECO:0000256" key="4">
    <source>
        <dbReference type="ARBA" id="ARBA00005300"/>
    </source>
</evidence>
<dbReference type="Proteomes" id="UP000008907">
    <property type="component" value="Chromosome"/>
</dbReference>
<keyword evidence="10 12" id="KW-0378">Hydrolase</keyword>
<evidence type="ECO:0000256" key="5">
    <source>
        <dbReference type="ARBA" id="ARBA00012180"/>
    </source>
</evidence>
<dbReference type="GO" id="GO:0003676">
    <property type="term" value="F:nucleic acid binding"/>
    <property type="evidence" value="ECO:0007669"/>
    <property type="project" value="UniProtKB-UniRule"/>
</dbReference>
<dbReference type="FunFam" id="3.40.970.10:FF:000002">
    <property type="entry name" value="Ribonuclease H"/>
    <property type="match status" value="1"/>
</dbReference>
<dbReference type="SUPFAM" id="SSF55658">
    <property type="entry name" value="L9 N-domain-like"/>
    <property type="match status" value="1"/>
</dbReference>
<organism evidence="15 16">
    <name type="scientific">Mycoplasma putrefaciens (strain ATCC 15718 / NCTC 10155 / C30 KS-1 / KS-1)</name>
    <dbReference type="NCBI Taxonomy" id="743965"/>
    <lineage>
        <taxon>Bacteria</taxon>
        <taxon>Bacillati</taxon>
        <taxon>Mycoplasmatota</taxon>
        <taxon>Mollicutes</taxon>
        <taxon>Mycoplasmataceae</taxon>
        <taxon>Mycoplasma</taxon>
    </lineage>
</organism>
<dbReference type="Pfam" id="PF01693">
    <property type="entry name" value="Cauli_VI"/>
    <property type="match status" value="1"/>
</dbReference>
<dbReference type="GO" id="GO:0004523">
    <property type="term" value="F:RNA-DNA hybrid ribonuclease activity"/>
    <property type="evidence" value="ECO:0007669"/>
    <property type="project" value="UniProtKB-UniRule"/>
</dbReference>
<evidence type="ECO:0000313" key="15">
    <source>
        <dbReference type="EMBL" id="AEM68939.1"/>
    </source>
</evidence>
<dbReference type="Gene3D" id="3.30.420.10">
    <property type="entry name" value="Ribonuclease H-like superfamily/Ribonuclease H"/>
    <property type="match status" value="1"/>
</dbReference>
<dbReference type="KEGG" id="mpf:MPUT_0584"/>
<dbReference type="AlphaFoldDB" id="A0A7U4E9W2"/>
<keyword evidence="9 12" id="KW-0255">Endonuclease</keyword>
<evidence type="ECO:0000256" key="12">
    <source>
        <dbReference type="PIRNR" id="PIRNR037839"/>
    </source>
</evidence>
<dbReference type="PIRSF" id="PIRSF037839">
    <property type="entry name" value="Ribonuclease_H"/>
    <property type="match status" value="1"/>
</dbReference>
<name>A0A7U4E9W2_MYCPK</name>
<comment type="function">
    <text evidence="3 12">Endonuclease that specifically degrades the RNA of RNA-DNA hybrids.</text>
</comment>
<dbReference type="GO" id="GO:0005737">
    <property type="term" value="C:cytoplasm"/>
    <property type="evidence" value="ECO:0007669"/>
    <property type="project" value="UniProtKB-SubCell"/>
</dbReference>
<dbReference type="Gene3D" id="3.40.970.10">
    <property type="entry name" value="Ribonuclease H1, N-terminal domain"/>
    <property type="match status" value="1"/>
</dbReference>
<evidence type="ECO:0000256" key="7">
    <source>
        <dbReference type="ARBA" id="ARBA00022722"/>
    </source>
</evidence>
<evidence type="ECO:0000256" key="8">
    <source>
        <dbReference type="ARBA" id="ARBA00022723"/>
    </source>
</evidence>
<evidence type="ECO:0000256" key="3">
    <source>
        <dbReference type="ARBA" id="ARBA00004065"/>
    </source>
</evidence>
<evidence type="ECO:0000256" key="1">
    <source>
        <dbReference type="ARBA" id="ARBA00000077"/>
    </source>
</evidence>
<evidence type="ECO:0000259" key="14">
    <source>
        <dbReference type="PROSITE" id="PS50879"/>
    </source>
</evidence>
<feature type="domain" description="RNase H type-1" evidence="14">
    <location>
        <begin position="68"/>
        <end position="205"/>
    </location>
</feature>
<dbReference type="GO" id="GO:0046872">
    <property type="term" value="F:metal ion binding"/>
    <property type="evidence" value="ECO:0007669"/>
    <property type="project" value="UniProtKB-KW"/>
</dbReference>
<comment type="subcellular location">
    <subcellularLocation>
        <location evidence="12">Cytoplasm</location>
    </subcellularLocation>
</comment>
<reference evidence="15 16" key="1">
    <citation type="journal article" date="2011" name="J. Bacteriol.">
        <title>Genome Sequence of Mycoplasma putrefaciens Type Strain KS1.</title>
        <authorList>
            <person name="Calcutt M.J."/>
            <person name="Foecking M.F."/>
        </authorList>
    </citation>
    <scope>NUCLEOTIDE SEQUENCE [LARGE SCALE GENOMIC DNA]</scope>
    <source>
        <strain evidence="16">ATCC 15718 / NCTC 10155 / C30 KS-1 / KS-1</strain>
    </source>
</reference>
<keyword evidence="12" id="KW-0963">Cytoplasm</keyword>
<feature type="binding site" evidence="13">
    <location>
        <position position="120"/>
    </location>
    <ligand>
        <name>Mg(2+)</name>
        <dbReference type="ChEBI" id="CHEBI:18420"/>
        <label>2</label>
    </ligand>
</feature>
<comment type="catalytic activity">
    <reaction evidence="1 12">
        <text>Endonucleolytic cleavage to 5'-phosphomonoester.</text>
        <dbReference type="EC" id="3.1.26.4"/>
    </reaction>
</comment>
<evidence type="ECO:0000256" key="10">
    <source>
        <dbReference type="ARBA" id="ARBA00022801"/>
    </source>
</evidence>
<evidence type="ECO:0000313" key="16">
    <source>
        <dbReference type="Proteomes" id="UP000008907"/>
    </source>
</evidence>
<feature type="binding site" evidence="13">
    <location>
        <position position="144"/>
    </location>
    <ligand>
        <name>Mg(2+)</name>
        <dbReference type="ChEBI" id="CHEBI:18420"/>
        <label>2</label>
    </ligand>
</feature>
<evidence type="ECO:0000256" key="13">
    <source>
        <dbReference type="PIRSR" id="PIRSR037839-1"/>
    </source>
</evidence>
<keyword evidence="8 12" id="KW-0479">Metal-binding</keyword>
<dbReference type="InterPro" id="IPR050092">
    <property type="entry name" value="RNase_H"/>
</dbReference>
<dbReference type="GO" id="GO:0043137">
    <property type="term" value="P:DNA replication, removal of RNA primer"/>
    <property type="evidence" value="ECO:0007669"/>
    <property type="project" value="TreeGrafter"/>
</dbReference>
<evidence type="ECO:0000256" key="2">
    <source>
        <dbReference type="ARBA" id="ARBA00001946"/>
    </source>
</evidence>
<accession>A0A7U4E9W2</accession>
<dbReference type="PANTHER" id="PTHR10642">
    <property type="entry name" value="RIBONUCLEASE H1"/>
    <property type="match status" value="1"/>
</dbReference>
<dbReference type="InterPro" id="IPR002156">
    <property type="entry name" value="RNaseH_domain"/>
</dbReference>
<dbReference type="CDD" id="cd09277">
    <property type="entry name" value="RNase_HI_bacteria_like"/>
    <property type="match status" value="1"/>
</dbReference>
<comment type="cofactor">
    <cofactor evidence="2">
        <name>Mg(2+)</name>
        <dbReference type="ChEBI" id="CHEBI:18420"/>
    </cofactor>
</comment>